<accession>A0A834WB17</accession>
<dbReference type="EMBL" id="JAAIUW010000010">
    <property type="protein sequence ID" value="KAF7812526.1"/>
    <property type="molecule type" value="Genomic_DNA"/>
</dbReference>
<name>A0A834WB17_9FABA</name>
<protein>
    <submittedName>
        <fullName evidence="1">Uncharacterized protein</fullName>
    </submittedName>
</protein>
<evidence type="ECO:0000313" key="1">
    <source>
        <dbReference type="EMBL" id="KAF7812526.1"/>
    </source>
</evidence>
<dbReference type="Proteomes" id="UP000634136">
    <property type="component" value="Unassembled WGS sequence"/>
</dbReference>
<evidence type="ECO:0000313" key="2">
    <source>
        <dbReference type="Proteomes" id="UP000634136"/>
    </source>
</evidence>
<organism evidence="1 2">
    <name type="scientific">Senna tora</name>
    <dbReference type="NCBI Taxonomy" id="362788"/>
    <lineage>
        <taxon>Eukaryota</taxon>
        <taxon>Viridiplantae</taxon>
        <taxon>Streptophyta</taxon>
        <taxon>Embryophyta</taxon>
        <taxon>Tracheophyta</taxon>
        <taxon>Spermatophyta</taxon>
        <taxon>Magnoliopsida</taxon>
        <taxon>eudicotyledons</taxon>
        <taxon>Gunneridae</taxon>
        <taxon>Pentapetalae</taxon>
        <taxon>rosids</taxon>
        <taxon>fabids</taxon>
        <taxon>Fabales</taxon>
        <taxon>Fabaceae</taxon>
        <taxon>Caesalpinioideae</taxon>
        <taxon>Cassia clade</taxon>
        <taxon>Senna</taxon>
    </lineage>
</organism>
<proteinExistence type="predicted"/>
<gene>
    <name evidence="1" type="ORF">G2W53_033502</name>
</gene>
<reference evidence="1" key="1">
    <citation type="submission" date="2020-09" db="EMBL/GenBank/DDBJ databases">
        <title>Genome-Enabled Discovery of Anthraquinone Biosynthesis in Senna tora.</title>
        <authorList>
            <person name="Kang S.-H."/>
            <person name="Pandey R.P."/>
            <person name="Lee C.-M."/>
            <person name="Sim J.-S."/>
            <person name="Jeong J.-T."/>
            <person name="Choi B.-S."/>
            <person name="Jung M."/>
            <person name="Ginzburg D."/>
            <person name="Zhao K."/>
            <person name="Won S.Y."/>
            <person name="Oh T.-J."/>
            <person name="Yu Y."/>
            <person name="Kim N.-H."/>
            <person name="Lee O.R."/>
            <person name="Lee T.-H."/>
            <person name="Bashyal P."/>
            <person name="Kim T.-S."/>
            <person name="Lee W.-H."/>
            <person name="Kawkins C."/>
            <person name="Kim C.-K."/>
            <person name="Kim J.S."/>
            <person name="Ahn B.O."/>
            <person name="Rhee S.Y."/>
            <person name="Sohng J.K."/>
        </authorList>
    </citation>
    <scope>NUCLEOTIDE SEQUENCE</scope>
    <source>
        <tissue evidence="1">Leaf</tissue>
    </source>
</reference>
<comment type="caution">
    <text evidence="1">The sequence shown here is derived from an EMBL/GenBank/DDBJ whole genome shotgun (WGS) entry which is preliminary data.</text>
</comment>
<sequence length="100" mass="11476">MGNHMLARRDHHLMASINLNWQTTPPCISNPYCLHWRIVTIAPMPALRNHRLSTCLGSIPIFENHHPSTYARESCDSIRGVEHKMSTLTTFPEKEKTLIT</sequence>
<dbReference type="AlphaFoldDB" id="A0A834WB17"/>
<keyword evidence="2" id="KW-1185">Reference proteome</keyword>